<dbReference type="GO" id="GO:0071765">
    <property type="term" value="P:nuclear inner membrane organization"/>
    <property type="evidence" value="ECO:0007669"/>
    <property type="project" value="InterPro"/>
</dbReference>
<organism evidence="9 10">
    <name type="scientific">Podospora didyma</name>
    <dbReference type="NCBI Taxonomy" id="330526"/>
    <lineage>
        <taxon>Eukaryota</taxon>
        <taxon>Fungi</taxon>
        <taxon>Dikarya</taxon>
        <taxon>Ascomycota</taxon>
        <taxon>Pezizomycotina</taxon>
        <taxon>Sordariomycetes</taxon>
        <taxon>Sordariomycetidae</taxon>
        <taxon>Sordariales</taxon>
        <taxon>Podosporaceae</taxon>
        <taxon>Podospora</taxon>
    </lineage>
</organism>
<reference evidence="9" key="1">
    <citation type="journal article" date="2023" name="Mol. Phylogenet. Evol.">
        <title>Genome-scale phylogeny and comparative genomics of the fungal order Sordariales.</title>
        <authorList>
            <person name="Hensen N."/>
            <person name="Bonometti L."/>
            <person name="Westerberg I."/>
            <person name="Brannstrom I.O."/>
            <person name="Guillou S."/>
            <person name="Cros-Aarteil S."/>
            <person name="Calhoun S."/>
            <person name="Haridas S."/>
            <person name="Kuo A."/>
            <person name="Mondo S."/>
            <person name="Pangilinan J."/>
            <person name="Riley R."/>
            <person name="LaButti K."/>
            <person name="Andreopoulos B."/>
            <person name="Lipzen A."/>
            <person name="Chen C."/>
            <person name="Yan M."/>
            <person name="Daum C."/>
            <person name="Ng V."/>
            <person name="Clum A."/>
            <person name="Steindorff A."/>
            <person name="Ohm R.A."/>
            <person name="Martin F."/>
            <person name="Silar P."/>
            <person name="Natvig D.O."/>
            <person name="Lalanne C."/>
            <person name="Gautier V."/>
            <person name="Ament-Velasquez S.L."/>
            <person name="Kruys A."/>
            <person name="Hutchinson M.I."/>
            <person name="Powell A.J."/>
            <person name="Barry K."/>
            <person name="Miller A.N."/>
            <person name="Grigoriev I.V."/>
            <person name="Debuchy R."/>
            <person name="Gladieux P."/>
            <person name="Hiltunen Thoren M."/>
            <person name="Johannesson H."/>
        </authorList>
    </citation>
    <scope>NUCLEOTIDE SEQUENCE</scope>
    <source>
        <strain evidence="9">CBS 232.78</strain>
    </source>
</reference>
<dbReference type="Pfam" id="PF09779">
    <property type="entry name" value="Ima1_N"/>
    <property type="match status" value="1"/>
</dbReference>
<dbReference type="GO" id="GO:0034992">
    <property type="term" value="C:microtubule organizing center attachment site"/>
    <property type="evidence" value="ECO:0007669"/>
    <property type="project" value="TreeGrafter"/>
</dbReference>
<feature type="region of interest" description="Disordered" evidence="6">
    <location>
        <begin position="493"/>
        <end position="611"/>
    </location>
</feature>
<keyword evidence="4 7" id="KW-0472">Membrane</keyword>
<name>A0AAE0U1F8_9PEZI</name>
<keyword evidence="2 7" id="KW-0812">Transmembrane</keyword>
<feature type="transmembrane region" description="Helical" evidence="7">
    <location>
        <begin position="305"/>
        <end position="324"/>
    </location>
</feature>
<dbReference type="EMBL" id="JAULSW010000003">
    <property type="protein sequence ID" value="KAK3387503.1"/>
    <property type="molecule type" value="Genomic_DNA"/>
</dbReference>
<feature type="region of interest" description="Disordered" evidence="6">
    <location>
        <begin position="344"/>
        <end position="365"/>
    </location>
</feature>
<evidence type="ECO:0000259" key="8">
    <source>
        <dbReference type="Pfam" id="PF09779"/>
    </source>
</evidence>
<evidence type="ECO:0000256" key="5">
    <source>
        <dbReference type="ARBA" id="ARBA00023242"/>
    </source>
</evidence>
<evidence type="ECO:0000256" key="7">
    <source>
        <dbReference type="SAM" id="Phobius"/>
    </source>
</evidence>
<keyword evidence="10" id="KW-1185">Reference proteome</keyword>
<evidence type="ECO:0000256" key="2">
    <source>
        <dbReference type="ARBA" id="ARBA00022692"/>
    </source>
</evidence>
<comment type="subcellular location">
    <subcellularLocation>
        <location evidence="1">Nucleus inner membrane</location>
        <topology evidence="1">Multi-pass membrane protein</topology>
    </subcellularLocation>
</comment>
<feature type="region of interest" description="Disordered" evidence="6">
    <location>
        <begin position="379"/>
        <end position="409"/>
    </location>
</feature>
<gene>
    <name evidence="9" type="ORF">B0H63DRAFT_448345</name>
</gene>
<feature type="transmembrane region" description="Helical" evidence="7">
    <location>
        <begin position="275"/>
        <end position="293"/>
    </location>
</feature>
<dbReference type="PANTHER" id="PTHR28538">
    <property type="entry name" value="INTEGRAL INNER NUCLEAR MEMBRANE PROTEIN IMA1"/>
    <property type="match status" value="1"/>
</dbReference>
<dbReference type="Proteomes" id="UP001285441">
    <property type="component" value="Unassembled WGS sequence"/>
</dbReference>
<evidence type="ECO:0000313" key="9">
    <source>
        <dbReference type="EMBL" id="KAK3387503.1"/>
    </source>
</evidence>
<accession>A0AAE0U1F8</accession>
<evidence type="ECO:0000256" key="3">
    <source>
        <dbReference type="ARBA" id="ARBA00022989"/>
    </source>
</evidence>
<evidence type="ECO:0000256" key="4">
    <source>
        <dbReference type="ARBA" id="ARBA00023136"/>
    </source>
</evidence>
<feature type="domain" description="Ima1 N-terminal" evidence="8">
    <location>
        <begin position="11"/>
        <end position="137"/>
    </location>
</feature>
<dbReference type="InterPro" id="IPR018617">
    <property type="entry name" value="Ima1_N"/>
</dbReference>
<feature type="compositionally biased region" description="Gly residues" evidence="6">
    <location>
        <begin position="598"/>
        <end position="611"/>
    </location>
</feature>
<dbReference type="InterPro" id="IPR042321">
    <property type="entry name" value="Ima1"/>
</dbReference>
<dbReference type="GO" id="GO:0005637">
    <property type="term" value="C:nuclear inner membrane"/>
    <property type="evidence" value="ECO:0007669"/>
    <property type="project" value="UniProtKB-SubCell"/>
</dbReference>
<dbReference type="GO" id="GO:0044732">
    <property type="term" value="C:mitotic spindle pole body"/>
    <property type="evidence" value="ECO:0007669"/>
    <property type="project" value="TreeGrafter"/>
</dbReference>
<reference evidence="9" key="2">
    <citation type="submission" date="2023-06" db="EMBL/GenBank/DDBJ databases">
        <authorList>
            <consortium name="Lawrence Berkeley National Laboratory"/>
            <person name="Haridas S."/>
            <person name="Hensen N."/>
            <person name="Bonometti L."/>
            <person name="Westerberg I."/>
            <person name="Brannstrom I.O."/>
            <person name="Guillou S."/>
            <person name="Cros-Aarteil S."/>
            <person name="Calhoun S."/>
            <person name="Kuo A."/>
            <person name="Mondo S."/>
            <person name="Pangilinan J."/>
            <person name="Riley R."/>
            <person name="LaButti K."/>
            <person name="Andreopoulos B."/>
            <person name="Lipzen A."/>
            <person name="Chen C."/>
            <person name="Yanf M."/>
            <person name="Daum C."/>
            <person name="Ng V."/>
            <person name="Clum A."/>
            <person name="Steindorff A."/>
            <person name="Ohm R."/>
            <person name="Martin F."/>
            <person name="Silar P."/>
            <person name="Natvig D."/>
            <person name="Lalanne C."/>
            <person name="Gautier V."/>
            <person name="Ament-velasquez S.L."/>
            <person name="Kruys A."/>
            <person name="Hutchinson M.I."/>
            <person name="Powell A.J."/>
            <person name="Barry K."/>
            <person name="Miller A.N."/>
            <person name="Grigoriev I.V."/>
            <person name="Debuchy R."/>
            <person name="Gladieux P."/>
            <person name="Thoren M.H."/>
            <person name="Johannesson H."/>
        </authorList>
    </citation>
    <scope>NUCLEOTIDE SEQUENCE</scope>
    <source>
        <strain evidence="9">CBS 232.78</strain>
    </source>
</reference>
<feature type="compositionally biased region" description="Basic and acidic residues" evidence="6">
    <location>
        <begin position="534"/>
        <end position="546"/>
    </location>
</feature>
<dbReference type="AlphaFoldDB" id="A0AAE0U1F8"/>
<dbReference type="GO" id="GO:0034506">
    <property type="term" value="C:chromosome, centromeric core domain"/>
    <property type="evidence" value="ECO:0007669"/>
    <property type="project" value="TreeGrafter"/>
</dbReference>
<evidence type="ECO:0000256" key="6">
    <source>
        <dbReference type="SAM" id="MobiDB-lite"/>
    </source>
</evidence>
<dbReference type="PANTHER" id="PTHR28538:SF1">
    <property type="entry name" value="INTEGRAL INNER NUCLEAR MEMBRANE PROTEIN IMA1"/>
    <property type="match status" value="1"/>
</dbReference>
<evidence type="ECO:0000313" key="10">
    <source>
        <dbReference type="Proteomes" id="UP001285441"/>
    </source>
</evidence>
<protein>
    <submittedName>
        <fullName evidence="9">Ima1 N-terminal domain-containing protein</fullName>
    </submittedName>
</protein>
<sequence length="611" mass="69391">MPLVNWKRRPLRCFYCGFKTSTVFDGKLRRFDCPSCEAPNYLDESGEIADPPVATETIATPTRFAVPLASSPPTSPSDSVFCKTCIKNQQLLRSTLAQYLPEPDDPEYEEYEQNFYKFRNNQEKLYPQICADCEPKVRDRLQQAAYTAKADVLRRMVDRSAAMRQQGGTRRTWLDTLNTVGWWLWTAALLIQMAWHASILQRVALDYLLPKREDPSYSLHIILLNTSRAILAYLPSEEWLRRLSMYASIGCVWWNPRWVQVYRGFTKHIRGLSKWYIFQFMAIAGRYFLPWLPEYSASDPPRFNMLVAGHIIAAGFAILIYVLGPRSIRVDMVPLFGFSPQNVQHPTAAPPSKKRPPSSSPQKDDIKSMAELLDEISHTPSPAVQSQPQQPPSPTIPDDFPLSSPSVRKRPQMGFTHIAARQPEDIHIDSLNLSPAPAPESEEMDWSPIESPTSKYRAFNTFGQRDSKFGEAPVEEPKGAFWYKVPRAPTTPLAERIKLPNPPFLRKSPIDERPQQTQFSFRGKAGKPSTQLIRRPEGDAQEERPRQVPFAEPSFFARRPDNDPRNSLVEMFGEALALTPDEQQEQARAQQSGWLGRLIGGTGGSPGKKNK</sequence>
<keyword evidence="5" id="KW-0539">Nucleus</keyword>
<comment type="caution">
    <text evidence="9">The sequence shown here is derived from an EMBL/GenBank/DDBJ whole genome shotgun (WGS) entry which is preliminary data.</text>
</comment>
<evidence type="ECO:0000256" key="1">
    <source>
        <dbReference type="ARBA" id="ARBA00004473"/>
    </source>
</evidence>
<keyword evidence="3 7" id="KW-1133">Transmembrane helix</keyword>
<proteinExistence type="predicted"/>